<evidence type="ECO:0000256" key="3">
    <source>
        <dbReference type="ARBA" id="ARBA00023015"/>
    </source>
</evidence>
<evidence type="ECO:0000313" key="9">
    <source>
        <dbReference type="EMBL" id="TFB06944.1"/>
    </source>
</evidence>
<accession>A0ABY2HH63</accession>
<dbReference type="InterPro" id="IPR007219">
    <property type="entry name" value="XnlR_reg_dom"/>
</dbReference>
<dbReference type="Gene3D" id="4.10.240.10">
    <property type="entry name" value="Zn(2)-C6 fungal-type DNA-binding domain"/>
    <property type="match status" value="1"/>
</dbReference>
<evidence type="ECO:0000256" key="2">
    <source>
        <dbReference type="ARBA" id="ARBA00022833"/>
    </source>
</evidence>
<feature type="region of interest" description="Disordered" evidence="7">
    <location>
        <begin position="112"/>
        <end position="198"/>
    </location>
</feature>
<dbReference type="InterPro" id="IPR052073">
    <property type="entry name" value="Amide_Lactam_Regulators"/>
</dbReference>
<dbReference type="Pfam" id="PF00172">
    <property type="entry name" value="Zn_clus"/>
    <property type="match status" value="1"/>
</dbReference>
<evidence type="ECO:0000256" key="1">
    <source>
        <dbReference type="ARBA" id="ARBA00022723"/>
    </source>
</evidence>
<keyword evidence="4" id="KW-0238">DNA-binding</keyword>
<evidence type="ECO:0000256" key="4">
    <source>
        <dbReference type="ARBA" id="ARBA00023125"/>
    </source>
</evidence>
<sequence length="795" mass="87380">MKPEARRKSPHHIFRSPNRSLSVRHLNINTNLSARIKSFKSNPRGLSPASPQSMKSSKTASPAPGEGDGKKSRAKHACRECNTRRVRCDVMEKQPCSNCRAAGASCQVLPSRRGRYPRRSRRLLQQVRSESVTQASSDTGQPTPLDTPSHPNAAPSQSTQQLASDTQSQVAEHQPGHLPPSSSPSSPTPTATPGTRFFGESSFLTLVPGEDEGASAQSNAAGDNGRNNQKPRFTFPMPPTPQSASQTAQGGTHGLSTGLMRYLADEGALTLPDLESCLPALQAYFAWFHPSYPILDRAQIARRLASATSFAGVDMSRMLLQAMLLIGATYCDAATIRAMGFQDRSQAKTAFYTRARLLFHADWEKDETVLIQSLFLMSFWRGAPADVRDVRYWLGVVITLAESYGLHRSSRSMSKDSYTACMRRRIWWSIYVRERQASASLGLPSRIRDQDCDIEPLTPMDLESEVGPVDSSFGSCQPEHVTYAIKMVEIAKLLGRIIDLHFVPGHASSSSTSPDTVHDLNASLEAWMASLPEDMKYSPDHGTDSVWACLLHLAYNHLKILIHRNSFLRLESTTPGSQVVIKAACRISRIAEDMSTQGTLRYGQMHLSITSIFSALCIHTITIRRGSGLTRRLAEHRAETCLLCLKEVQKYWRININVLDFFLQYLDRSIAARLHGMQSDAPPPPSRGAGREAKANDAKSITVADAAPSDANPSSMPYPRVEFEAAAAAAAPPPTLDLSIPNLGPGHYLAQEEFREQYLGLVSQGDDVLGDWDLFLQGEDFSQTGSGFNVLERSL</sequence>
<keyword evidence="6" id="KW-0539">Nucleus</keyword>
<comment type="caution">
    <text evidence="9">The sequence shown here is derived from an EMBL/GenBank/DDBJ whole genome shotgun (WGS) entry which is preliminary data.</text>
</comment>
<feature type="region of interest" description="Disordered" evidence="7">
    <location>
        <begin position="676"/>
        <end position="717"/>
    </location>
</feature>
<evidence type="ECO:0000259" key="8">
    <source>
        <dbReference type="PROSITE" id="PS50048"/>
    </source>
</evidence>
<evidence type="ECO:0000256" key="5">
    <source>
        <dbReference type="ARBA" id="ARBA00023163"/>
    </source>
</evidence>
<dbReference type="SMART" id="SM00066">
    <property type="entry name" value="GAL4"/>
    <property type="match status" value="1"/>
</dbReference>
<dbReference type="InterPro" id="IPR001138">
    <property type="entry name" value="Zn2Cys6_DnaBD"/>
</dbReference>
<dbReference type="PANTHER" id="PTHR47171">
    <property type="entry name" value="FARA-RELATED"/>
    <property type="match status" value="1"/>
</dbReference>
<feature type="compositionally biased region" description="Low complexity" evidence="7">
    <location>
        <begin position="704"/>
        <end position="715"/>
    </location>
</feature>
<evidence type="ECO:0000256" key="6">
    <source>
        <dbReference type="ARBA" id="ARBA00023242"/>
    </source>
</evidence>
<feature type="region of interest" description="Disordered" evidence="7">
    <location>
        <begin position="34"/>
        <end position="78"/>
    </location>
</feature>
<keyword evidence="5" id="KW-0804">Transcription</keyword>
<dbReference type="CDD" id="cd12148">
    <property type="entry name" value="fungal_TF_MHR"/>
    <property type="match status" value="1"/>
</dbReference>
<dbReference type="Pfam" id="PF04082">
    <property type="entry name" value="Fungal_trans"/>
    <property type="match status" value="1"/>
</dbReference>
<feature type="compositionally biased region" description="Polar residues" evidence="7">
    <location>
        <begin position="49"/>
        <end position="60"/>
    </location>
</feature>
<dbReference type="Proteomes" id="UP001642720">
    <property type="component" value="Unassembled WGS sequence"/>
</dbReference>
<dbReference type="RefSeq" id="XP_073563145.1">
    <property type="nucleotide sequence ID" value="XM_073697754.1"/>
</dbReference>
<keyword evidence="1" id="KW-0479">Metal-binding</keyword>
<keyword evidence="10" id="KW-1185">Reference proteome</keyword>
<dbReference type="SUPFAM" id="SSF57701">
    <property type="entry name" value="Zn2/Cys6 DNA-binding domain"/>
    <property type="match status" value="1"/>
</dbReference>
<feature type="compositionally biased region" description="Low complexity" evidence="7">
    <location>
        <begin position="183"/>
        <end position="193"/>
    </location>
</feature>
<protein>
    <recommendedName>
        <fullName evidence="8">Zn(2)-C6 fungal-type domain-containing protein</fullName>
    </recommendedName>
</protein>
<dbReference type="SMART" id="SM00906">
    <property type="entry name" value="Fungal_trans"/>
    <property type="match status" value="1"/>
</dbReference>
<feature type="compositionally biased region" description="Basic and acidic residues" evidence="7">
    <location>
        <begin position="67"/>
        <end position="78"/>
    </location>
</feature>
<name>A0ABY2HH63_9HYPO</name>
<feature type="region of interest" description="Disordered" evidence="7">
    <location>
        <begin position="210"/>
        <end position="253"/>
    </location>
</feature>
<feature type="domain" description="Zn(2)-C6 fungal-type" evidence="8">
    <location>
        <begin position="77"/>
        <end position="108"/>
    </location>
</feature>
<dbReference type="PROSITE" id="PS50048">
    <property type="entry name" value="ZN2_CY6_FUNGAL_2"/>
    <property type="match status" value="1"/>
</dbReference>
<feature type="compositionally biased region" description="Basic residues" evidence="7">
    <location>
        <begin position="112"/>
        <end position="122"/>
    </location>
</feature>
<keyword evidence="3" id="KW-0805">Transcription regulation</keyword>
<feature type="compositionally biased region" description="Polar residues" evidence="7">
    <location>
        <begin position="130"/>
        <end position="171"/>
    </location>
</feature>
<keyword evidence="2" id="KW-0862">Zinc</keyword>
<dbReference type="InterPro" id="IPR036864">
    <property type="entry name" value="Zn2-C6_fun-type_DNA-bd_sf"/>
</dbReference>
<dbReference type="EMBL" id="PPTA01000001">
    <property type="protein sequence ID" value="TFB06944.1"/>
    <property type="molecule type" value="Genomic_DNA"/>
</dbReference>
<dbReference type="CDD" id="cd00067">
    <property type="entry name" value="GAL4"/>
    <property type="match status" value="1"/>
</dbReference>
<gene>
    <name evidence="9" type="ORF">CCMA1212_000278</name>
</gene>
<evidence type="ECO:0000313" key="10">
    <source>
        <dbReference type="Proteomes" id="UP001642720"/>
    </source>
</evidence>
<organism evidence="9 10">
    <name type="scientific">Trichoderma ghanense</name>
    <dbReference type="NCBI Taxonomy" id="65468"/>
    <lineage>
        <taxon>Eukaryota</taxon>
        <taxon>Fungi</taxon>
        <taxon>Dikarya</taxon>
        <taxon>Ascomycota</taxon>
        <taxon>Pezizomycotina</taxon>
        <taxon>Sordariomycetes</taxon>
        <taxon>Hypocreomycetidae</taxon>
        <taxon>Hypocreales</taxon>
        <taxon>Hypocreaceae</taxon>
        <taxon>Trichoderma</taxon>
    </lineage>
</organism>
<evidence type="ECO:0000256" key="7">
    <source>
        <dbReference type="SAM" id="MobiDB-lite"/>
    </source>
</evidence>
<dbReference type="GeneID" id="300572204"/>
<feature type="region of interest" description="Disordered" evidence="7">
    <location>
        <begin position="1"/>
        <end position="20"/>
    </location>
</feature>
<dbReference type="PANTHER" id="PTHR47171:SF1">
    <property type="entry name" value="ZN(II)2CYS6 TRANSCRIPTION FACTOR (EUROFUNG)"/>
    <property type="match status" value="1"/>
</dbReference>
<feature type="compositionally biased region" description="Polar residues" evidence="7">
    <location>
        <begin position="215"/>
        <end position="231"/>
    </location>
</feature>
<proteinExistence type="predicted"/>
<reference evidence="9 10" key="1">
    <citation type="submission" date="2018-01" db="EMBL/GenBank/DDBJ databases">
        <title>Genome characterization of the sugarcane-associated fungus Trichoderma ghanense CCMA-1212 and their application in lignocelulose bioconversion.</title>
        <authorList>
            <person name="Steindorff A.S."/>
            <person name="Mendes T.D."/>
            <person name="Vilela E.S.D."/>
            <person name="Rodrigues D.S."/>
            <person name="Formighieri E.F."/>
            <person name="Melo I.S."/>
            <person name="Favaro L.C.L."/>
        </authorList>
    </citation>
    <scope>NUCLEOTIDE SEQUENCE [LARGE SCALE GENOMIC DNA]</scope>
    <source>
        <strain evidence="9 10">CCMA-1212</strain>
    </source>
</reference>